<dbReference type="InParanoid" id="A0A2J6T4P0"/>
<reference evidence="2 3" key="1">
    <citation type="submission" date="2016-04" db="EMBL/GenBank/DDBJ databases">
        <title>A degradative enzymes factory behind the ericoid mycorrhizal symbiosis.</title>
        <authorList>
            <consortium name="DOE Joint Genome Institute"/>
            <person name="Martino E."/>
            <person name="Morin E."/>
            <person name="Grelet G."/>
            <person name="Kuo A."/>
            <person name="Kohler A."/>
            <person name="Daghino S."/>
            <person name="Barry K."/>
            <person name="Choi C."/>
            <person name="Cichocki N."/>
            <person name="Clum A."/>
            <person name="Copeland A."/>
            <person name="Hainaut M."/>
            <person name="Haridas S."/>
            <person name="Labutti K."/>
            <person name="Lindquist E."/>
            <person name="Lipzen A."/>
            <person name="Khouja H.-R."/>
            <person name="Murat C."/>
            <person name="Ohm R."/>
            <person name="Olson A."/>
            <person name="Spatafora J."/>
            <person name="Veneault-Fourrey C."/>
            <person name="Henrissat B."/>
            <person name="Grigoriev I."/>
            <person name="Martin F."/>
            <person name="Perotto S."/>
        </authorList>
    </citation>
    <scope>NUCLEOTIDE SEQUENCE [LARGE SCALE GENOMIC DNA]</scope>
    <source>
        <strain evidence="2 3">E</strain>
    </source>
</reference>
<dbReference type="AlphaFoldDB" id="A0A2J6T4P0"/>
<accession>A0A2J6T4P0</accession>
<evidence type="ECO:0000313" key="3">
    <source>
        <dbReference type="Proteomes" id="UP000235371"/>
    </source>
</evidence>
<keyword evidence="3" id="KW-1185">Reference proteome</keyword>
<evidence type="ECO:0000313" key="2">
    <source>
        <dbReference type="EMBL" id="PMD57903.1"/>
    </source>
</evidence>
<proteinExistence type="predicted"/>
<protein>
    <submittedName>
        <fullName evidence="2">Uncharacterized protein</fullName>
    </submittedName>
</protein>
<organism evidence="2 3">
    <name type="scientific">Hyaloscypha bicolor E</name>
    <dbReference type="NCBI Taxonomy" id="1095630"/>
    <lineage>
        <taxon>Eukaryota</taxon>
        <taxon>Fungi</taxon>
        <taxon>Dikarya</taxon>
        <taxon>Ascomycota</taxon>
        <taxon>Pezizomycotina</taxon>
        <taxon>Leotiomycetes</taxon>
        <taxon>Helotiales</taxon>
        <taxon>Hyaloscyphaceae</taxon>
        <taxon>Hyaloscypha</taxon>
        <taxon>Hyaloscypha bicolor</taxon>
    </lineage>
</organism>
<dbReference type="Proteomes" id="UP000235371">
    <property type="component" value="Unassembled WGS sequence"/>
</dbReference>
<sequence>MAPWPLSLAIPIRIRTSKLPVPLLVSHRAAARLRTITGSVAPDSASPEPCRNGAALAQSSCTGVPVEGPHRATCVRMALSAQPLISRPIPSPCNITTCLNTKGQRSSSFPSDRFLNGKTSQLIRDVIGHPSVSECDLPQQIPPLGCHFREDFSPGVRWCECSPIWKSTTPSSRRRRTLQHTCSPSSQKKRTLFFRR</sequence>
<gene>
    <name evidence="2" type="ORF">K444DRAFT_26980</name>
</gene>
<name>A0A2J6T4P0_9HELO</name>
<feature type="region of interest" description="Disordered" evidence="1">
    <location>
        <begin position="172"/>
        <end position="196"/>
    </location>
</feature>
<dbReference type="GeneID" id="36579549"/>
<feature type="compositionally biased region" description="Basic residues" evidence="1">
    <location>
        <begin position="187"/>
        <end position="196"/>
    </location>
</feature>
<dbReference type="EMBL" id="KZ613843">
    <property type="protein sequence ID" value="PMD57903.1"/>
    <property type="molecule type" value="Genomic_DNA"/>
</dbReference>
<evidence type="ECO:0000256" key="1">
    <source>
        <dbReference type="SAM" id="MobiDB-lite"/>
    </source>
</evidence>
<dbReference type="RefSeq" id="XP_024734807.1">
    <property type="nucleotide sequence ID" value="XM_024871467.1"/>
</dbReference>